<evidence type="ECO:0000313" key="1">
    <source>
        <dbReference type="EMBL" id="BDG72038.1"/>
    </source>
</evidence>
<evidence type="ECO:0008006" key="3">
    <source>
        <dbReference type="Google" id="ProtNLM"/>
    </source>
</evidence>
<dbReference type="Proteomes" id="UP000831327">
    <property type="component" value="Chromosome"/>
</dbReference>
<gene>
    <name evidence="1" type="ORF">Rmf_19670</name>
</gene>
<dbReference type="RefSeq" id="WP_244459252.1">
    <property type="nucleotide sequence ID" value="NZ_AP025637.1"/>
</dbReference>
<keyword evidence="2" id="KW-1185">Reference proteome</keyword>
<protein>
    <recommendedName>
        <fullName evidence="3">Pilus assembly protein CpaD</fullName>
    </recommendedName>
</protein>
<reference evidence="1 2" key="1">
    <citation type="journal article" date="2016" name="Microbes Environ.">
        <title>Phylogenetically diverse aerobic anoxygenic phototrophic bacteria isolated from epilithic biofilms in Tama river, Japan.</title>
        <authorList>
            <person name="Hirose S."/>
            <person name="Matsuura K."/>
            <person name="Haruta S."/>
        </authorList>
    </citation>
    <scope>NUCLEOTIDE SEQUENCE [LARGE SCALE GENOMIC DNA]</scope>
    <source>
        <strain evidence="1 2">S08</strain>
    </source>
</reference>
<accession>A0ABM7Y2J9</accession>
<organism evidence="1 2">
    <name type="scientific">Roseomonas fluvialis</name>
    <dbReference type="NCBI Taxonomy" id="1750527"/>
    <lineage>
        <taxon>Bacteria</taxon>
        <taxon>Pseudomonadati</taxon>
        <taxon>Pseudomonadota</taxon>
        <taxon>Alphaproteobacteria</taxon>
        <taxon>Acetobacterales</taxon>
        <taxon>Roseomonadaceae</taxon>
        <taxon>Roseomonas</taxon>
    </lineage>
</organism>
<name>A0ABM7Y2J9_9PROT</name>
<dbReference type="EMBL" id="AP025637">
    <property type="protein sequence ID" value="BDG72038.1"/>
    <property type="molecule type" value="Genomic_DNA"/>
</dbReference>
<evidence type="ECO:0000313" key="2">
    <source>
        <dbReference type="Proteomes" id="UP000831327"/>
    </source>
</evidence>
<proteinExistence type="predicted"/>
<sequence>MRRAILLVLLLGGCEQIDPFTRDGAWRPVRANEANLRVHVADPAMLDRGVDDPRSDGAVTAAAVHRYRTDRVKPLAASGVARIQATGAGGAASPSGGGDGGR</sequence>